<protein>
    <submittedName>
        <fullName evidence="1">Uncharacterized protein</fullName>
    </submittedName>
</protein>
<evidence type="ECO:0000313" key="1">
    <source>
        <dbReference type="EMBL" id="AOQ24710.1"/>
    </source>
</evidence>
<dbReference type="EMBL" id="CP017019">
    <property type="protein sequence ID" value="AOQ24710.1"/>
    <property type="molecule type" value="Genomic_DNA"/>
</dbReference>
<organism evidence="1 3">
    <name type="scientific">Neomoorella thermoacetica</name>
    <name type="common">Clostridium thermoaceticum</name>
    <dbReference type="NCBI Taxonomy" id="1525"/>
    <lineage>
        <taxon>Bacteria</taxon>
        <taxon>Bacillati</taxon>
        <taxon>Bacillota</taxon>
        <taxon>Clostridia</taxon>
        <taxon>Neomoorellales</taxon>
        <taxon>Neomoorellaceae</taxon>
        <taxon>Neomoorella</taxon>
    </lineage>
</organism>
<gene>
    <name evidence="1" type="ORF">Maut_02282</name>
    <name evidence="2" type="ORF">MTAT_20550</name>
</gene>
<dbReference type="AlphaFoldDB" id="A0AAC9HJB4"/>
<dbReference type="RefSeq" id="WP_069590513.1">
    <property type="nucleotide sequence ID" value="NZ_CP017019.1"/>
</dbReference>
<sequence>MPNSPTLEQYTRTFTSFSGADIVVSFNYRVIGELQGISYTVTREKAPIYTMGSPEPRSFSRGKRGIAGSLVFVTFDRNALLDEMKKQYEGLPTTQGIQTFTANVGNYADEILRGALSKQGYAGIARWDEIMTELGYPNMVSTNVEPVYVDQLLPFDVTIHFANEYGQRAQIDIYGVEILNNGMGVSIDDVVTEQTYSFVARSLKELHHVG</sequence>
<accession>A0AAC9HJB4</accession>
<dbReference type="Proteomes" id="UP000094598">
    <property type="component" value="Chromosome"/>
</dbReference>
<evidence type="ECO:0000313" key="2">
    <source>
        <dbReference type="EMBL" id="TYL12813.1"/>
    </source>
</evidence>
<reference evidence="2 4" key="2">
    <citation type="submission" date="2019-05" db="EMBL/GenBank/DDBJ databases">
        <title>Genome sequence of Moorella thermoacetica ATCC 33924.</title>
        <authorList>
            <person name="Poehlein A."/>
            <person name="Bengelsdorf F.R."/>
            <person name="Duerre P."/>
            <person name="Daniel R."/>
        </authorList>
    </citation>
    <scope>NUCLEOTIDE SEQUENCE [LARGE SCALE GENOMIC DNA]</scope>
    <source>
        <strain evidence="2 4">ATCC 33924</strain>
    </source>
</reference>
<dbReference type="Proteomes" id="UP000322283">
    <property type="component" value="Unassembled WGS sequence"/>
</dbReference>
<reference evidence="1 3" key="1">
    <citation type="submission" date="2016-08" db="EMBL/GenBank/DDBJ databases">
        <title>Moorella thermoacetica DSM 103132.</title>
        <authorList>
            <person name="Jendresen C.B."/>
            <person name="Redl S.M."/>
            <person name="Jensen T.O."/>
            <person name="Nielsen A.T."/>
        </authorList>
    </citation>
    <scope>NUCLEOTIDE SEQUENCE [LARGE SCALE GENOMIC DNA]</scope>
    <source>
        <strain evidence="1 3">DSM 103132</strain>
    </source>
</reference>
<keyword evidence="4" id="KW-1185">Reference proteome</keyword>
<evidence type="ECO:0000313" key="4">
    <source>
        <dbReference type="Proteomes" id="UP000322283"/>
    </source>
</evidence>
<dbReference type="EMBL" id="VCDX01000006">
    <property type="protein sequence ID" value="TYL12813.1"/>
    <property type="molecule type" value="Genomic_DNA"/>
</dbReference>
<evidence type="ECO:0000313" key="3">
    <source>
        <dbReference type="Proteomes" id="UP000094598"/>
    </source>
</evidence>
<name>A0AAC9HJB4_NEOTH</name>
<proteinExistence type="predicted"/>